<feature type="transmembrane region" description="Helical" evidence="1">
    <location>
        <begin position="79"/>
        <end position="100"/>
    </location>
</feature>
<organism evidence="2 3">
    <name type="scientific">Populus trichocarpa</name>
    <name type="common">Western balsam poplar</name>
    <name type="synonym">Populus balsamifera subsp. trichocarpa</name>
    <dbReference type="NCBI Taxonomy" id="3694"/>
    <lineage>
        <taxon>Eukaryota</taxon>
        <taxon>Viridiplantae</taxon>
        <taxon>Streptophyta</taxon>
        <taxon>Embryophyta</taxon>
        <taxon>Tracheophyta</taxon>
        <taxon>Spermatophyta</taxon>
        <taxon>Magnoliopsida</taxon>
        <taxon>eudicotyledons</taxon>
        <taxon>Gunneridae</taxon>
        <taxon>Pentapetalae</taxon>
        <taxon>rosids</taxon>
        <taxon>fabids</taxon>
        <taxon>Malpighiales</taxon>
        <taxon>Salicaceae</taxon>
        <taxon>Saliceae</taxon>
        <taxon>Populus</taxon>
    </lineage>
</organism>
<reference evidence="2 3" key="1">
    <citation type="journal article" date="2006" name="Science">
        <title>The genome of black cottonwood, Populus trichocarpa (Torr. &amp; Gray).</title>
        <authorList>
            <person name="Tuskan G.A."/>
            <person name="Difazio S."/>
            <person name="Jansson S."/>
            <person name="Bohlmann J."/>
            <person name="Grigoriev I."/>
            <person name="Hellsten U."/>
            <person name="Putnam N."/>
            <person name="Ralph S."/>
            <person name="Rombauts S."/>
            <person name="Salamov A."/>
            <person name="Schein J."/>
            <person name="Sterck L."/>
            <person name="Aerts A."/>
            <person name="Bhalerao R.R."/>
            <person name="Bhalerao R.P."/>
            <person name="Blaudez D."/>
            <person name="Boerjan W."/>
            <person name="Brun A."/>
            <person name="Brunner A."/>
            <person name="Busov V."/>
            <person name="Campbell M."/>
            <person name="Carlson J."/>
            <person name="Chalot M."/>
            <person name="Chapman J."/>
            <person name="Chen G.L."/>
            <person name="Cooper D."/>
            <person name="Coutinho P.M."/>
            <person name="Couturier J."/>
            <person name="Covert S."/>
            <person name="Cronk Q."/>
            <person name="Cunningham R."/>
            <person name="Davis J."/>
            <person name="Degroeve S."/>
            <person name="Dejardin A."/>
            <person name="Depamphilis C."/>
            <person name="Detter J."/>
            <person name="Dirks B."/>
            <person name="Dubchak I."/>
            <person name="Duplessis S."/>
            <person name="Ehlting J."/>
            <person name="Ellis B."/>
            <person name="Gendler K."/>
            <person name="Goodstein D."/>
            <person name="Gribskov M."/>
            <person name="Grimwood J."/>
            <person name="Groover A."/>
            <person name="Gunter L."/>
            <person name="Hamberger B."/>
            <person name="Heinze B."/>
            <person name="Helariutta Y."/>
            <person name="Henrissat B."/>
            <person name="Holligan D."/>
            <person name="Holt R."/>
            <person name="Huang W."/>
            <person name="Islam-Faridi N."/>
            <person name="Jones S."/>
            <person name="Jones-Rhoades M."/>
            <person name="Jorgensen R."/>
            <person name="Joshi C."/>
            <person name="Kangasjarvi J."/>
            <person name="Karlsson J."/>
            <person name="Kelleher C."/>
            <person name="Kirkpatrick R."/>
            <person name="Kirst M."/>
            <person name="Kohler A."/>
            <person name="Kalluri U."/>
            <person name="Larimer F."/>
            <person name="Leebens-Mack J."/>
            <person name="Leple J.C."/>
            <person name="Locascio P."/>
            <person name="Lou Y."/>
            <person name="Lucas S."/>
            <person name="Martin F."/>
            <person name="Montanini B."/>
            <person name="Napoli C."/>
            <person name="Nelson D.R."/>
            <person name="Nelson C."/>
            <person name="Nieminen K."/>
            <person name="Nilsson O."/>
            <person name="Pereda V."/>
            <person name="Peter G."/>
            <person name="Philippe R."/>
            <person name="Pilate G."/>
            <person name="Poliakov A."/>
            <person name="Razumovskaya J."/>
            <person name="Richardson P."/>
            <person name="Rinaldi C."/>
            <person name="Ritland K."/>
            <person name="Rouze P."/>
            <person name="Ryaboy D."/>
            <person name="Schmutz J."/>
            <person name="Schrader J."/>
            <person name="Segerman B."/>
            <person name="Shin H."/>
            <person name="Siddiqui A."/>
            <person name="Sterky F."/>
            <person name="Terry A."/>
            <person name="Tsai C.J."/>
            <person name="Uberbacher E."/>
            <person name="Unneberg P."/>
            <person name="Vahala J."/>
            <person name="Wall K."/>
            <person name="Wessler S."/>
            <person name="Yang G."/>
            <person name="Yin T."/>
            <person name="Douglas C."/>
            <person name="Marra M."/>
            <person name="Sandberg G."/>
            <person name="Van de Peer Y."/>
            <person name="Rokhsar D."/>
        </authorList>
    </citation>
    <scope>NUCLEOTIDE SEQUENCE [LARGE SCALE GENOMIC DNA]</scope>
    <source>
        <strain evidence="3">cv. Nisqually</strain>
    </source>
</reference>
<evidence type="ECO:0000256" key="1">
    <source>
        <dbReference type="SAM" id="Phobius"/>
    </source>
</evidence>
<dbReference type="Proteomes" id="UP000006729">
    <property type="component" value="Chromosome 18"/>
</dbReference>
<accession>A0A3N7G6M4</accession>
<evidence type="ECO:0000313" key="3">
    <source>
        <dbReference type="Proteomes" id="UP000006729"/>
    </source>
</evidence>
<keyword evidence="1" id="KW-0472">Membrane</keyword>
<protein>
    <submittedName>
        <fullName evidence="2">Uncharacterized protein</fullName>
    </submittedName>
</protein>
<dbReference type="AlphaFoldDB" id="A0A3N7G6M4"/>
<name>A0A3N7G6M4_POPTR</name>
<sequence>MYTYKLILSLHVLAQNKLIDTKHEDDAARGVWNKSQDVEVRKMREVLKVLVEAGDKTEFDINLNYDLTTLTTEERNRGVGNLLVVAVLVAGVTFAGAITVPGSDVIRSYQLCNIKHGGSDIS</sequence>
<dbReference type="EMBL" id="CM009307">
    <property type="protein sequence ID" value="RQP02827.1"/>
    <property type="molecule type" value="Genomic_DNA"/>
</dbReference>
<keyword evidence="1" id="KW-1133">Transmembrane helix</keyword>
<evidence type="ECO:0000313" key="2">
    <source>
        <dbReference type="EMBL" id="RQP02827.1"/>
    </source>
</evidence>
<proteinExistence type="predicted"/>
<keyword evidence="1" id="KW-0812">Transmembrane</keyword>
<dbReference type="InParanoid" id="A0A3N7G6M4"/>
<gene>
    <name evidence="2" type="ORF">POPTR_018G074850</name>
</gene>
<keyword evidence="3" id="KW-1185">Reference proteome</keyword>